<dbReference type="Gene3D" id="1.20.58.1590">
    <property type="entry name" value="Tethering factor for nuclear proteasome Cut8/Sts1"/>
    <property type="match status" value="1"/>
</dbReference>
<comment type="similarity">
    <text evidence="1">Belongs to the cut8/STS1 family.</text>
</comment>
<reference evidence="3" key="1">
    <citation type="journal article" date="2018" name="Nat. Microbiol.">
        <title>Leveraging single-cell genomics to expand the fungal tree of life.</title>
        <authorList>
            <person name="Ahrendt S.R."/>
            <person name="Quandt C.A."/>
            <person name="Ciobanu D."/>
            <person name="Clum A."/>
            <person name="Salamov A."/>
            <person name="Andreopoulos B."/>
            <person name="Cheng J.F."/>
            <person name="Woyke T."/>
            <person name="Pelin A."/>
            <person name="Henrissat B."/>
            <person name="Reynolds N.K."/>
            <person name="Benny G.L."/>
            <person name="Smith M.E."/>
            <person name="James T.Y."/>
            <person name="Grigoriev I.V."/>
        </authorList>
    </citation>
    <scope>NUCLEOTIDE SEQUENCE [LARGE SCALE GENOMIC DNA]</scope>
    <source>
        <strain evidence="3">RSA 468</strain>
    </source>
</reference>
<keyword evidence="1" id="KW-0813">Transport</keyword>
<evidence type="ECO:0000313" key="2">
    <source>
        <dbReference type="EMBL" id="RKP37242.1"/>
    </source>
</evidence>
<keyword evidence="1" id="KW-0963">Cytoplasm</keyword>
<dbReference type="Pfam" id="PF08559">
    <property type="entry name" value="Cut8"/>
    <property type="match status" value="1"/>
</dbReference>
<dbReference type="GO" id="GO:0005634">
    <property type="term" value="C:nucleus"/>
    <property type="evidence" value="ECO:0007669"/>
    <property type="project" value="UniProtKB-SubCell"/>
</dbReference>
<accession>A0A4P9ZWK3</accession>
<evidence type="ECO:0000256" key="1">
    <source>
        <dbReference type="RuleBase" id="RU368013"/>
    </source>
</evidence>
<dbReference type="EMBL" id="ML002520">
    <property type="protein sequence ID" value="RKP37242.1"/>
    <property type="molecule type" value="Genomic_DNA"/>
</dbReference>
<comment type="subcellular location">
    <subcellularLocation>
        <location evidence="1">Cytoplasm</location>
    </subcellularLocation>
    <subcellularLocation>
        <location evidence="1">Nucleus</location>
    </subcellularLocation>
</comment>
<proteinExistence type="inferred from homology"/>
<keyword evidence="1" id="KW-0539">Nucleus</keyword>
<comment type="function">
    <text evidence="1">Involved in ubiquitin-mediated protein degradation. Regulatory factor in the ubiquitin/proteasome pathway that controls the turnover of proteasome substrates. Targets proteasomes to the nucleus and facilitates the degradation of nuclear proteins.</text>
</comment>
<organism evidence="2 3">
    <name type="scientific">Dimargaris cristalligena</name>
    <dbReference type="NCBI Taxonomy" id="215637"/>
    <lineage>
        <taxon>Eukaryota</taxon>
        <taxon>Fungi</taxon>
        <taxon>Fungi incertae sedis</taxon>
        <taxon>Zoopagomycota</taxon>
        <taxon>Kickxellomycotina</taxon>
        <taxon>Dimargaritomycetes</taxon>
        <taxon>Dimargaritales</taxon>
        <taxon>Dimargaritaceae</taxon>
        <taxon>Dimargaris</taxon>
    </lineage>
</organism>
<keyword evidence="1" id="KW-0653">Protein transport</keyword>
<name>A0A4P9ZWK3_9FUNG</name>
<dbReference type="Proteomes" id="UP000268162">
    <property type="component" value="Unassembled WGS sequence"/>
</dbReference>
<comment type="subunit">
    <text evidence="1">Binds the proteasome.</text>
</comment>
<sequence>MALRLPQWDTVENNAIRTQLLGELANAYQRAIRIAAGRLTEGKLYGQQVVEEWGRNLQRHVTESQGQFFKPALDAFLHYFGWLLGSNLSHTVASSATGPVPAYLFSATS</sequence>
<keyword evidence="3" id="KW-1185">Reference proteome</keyword>
<dbReference type="AlphaFoldDB" id="A0A4P9ZWK3"/>
<dbReference type="GO" id="GO:0071630">
    <property type="term" value="P:nuclear protein quality control by the ubiquitin-proteasome system"/>
    <property type="evidence" value="ECO:0007669"/>
    <property type="project" value="UniProtKB-UniRule"/>
</dbReference>
<dbReference type="GO" id="GO:0031144">
    <property type="term" value="P:proteasome localization"/>
    <property type="evidence" value="ECO:0007669"/>
    <property type="project" value="UniProtKB-UniRule"/>
</dbReference>
<dbReference type="STRING" id="215637.A0A4P9ZWK3"/>
<protein>
    <recommendedName>
        <fullName evidence="1">Tethering factor for nuclear proteasome STS1</fullName>
    </recommendedName>
</protein>
<dbReference type="InterPro" id="IPR013868">
    <property type="entry name" value="Cut8/Sts1_fam"/>
</dbReference>
<gene>
    <name evidence="2" type="ORF">BJ085DRAFT_23509</name>
</gene>
<dbReference type="GO" id="GO:0005737">
    <property type="term" value="C:cytoplasm"/>
    <property type="evidence" value="ECO:0007669"/>
    <property type="project" value="UniProtKB-SubCell"/>
</dbReference>
<dbReference type="GO" id="GO:0015031">
    <property type="term" value="P:protein transport"/>
    <property type="evidence" value="ECO:0007669"/>
    <property type="project" value="UniProtKB-UniRule"/>
</dbReference>
<evidence type="ECO:0000313" key="3">
    <source>
        <dbReference type="Proteomes" id="UP000268162"/>
    </source>
</evidence>
<dbReference type="InterPro" id="IPR038422">
    <property type="entry name" value="Cut8/Sts1_sf"/>
</dbReference>